<comment type="catalytic activity">
    <reaction evidence="10">
        <text>a quinone + NADH + 5 H(+)(in) = a quinol + NAD(+) + 4 H(+)(out)</text>
        <dbReference type="Rhea" id="RHEA:57888"/>
        <dbReference type="ChEBI" id="CHEBI:15378"/>
        <dbReference type="ChEBI" id="CHEBI:24646"/>
        <dbReference type="ChEBI" id="CHEBI:57540"/>
        <dbReference type="ChEBI" id="CHEBI:57945"/>
        <dbReference type="ChEBI" id="CHEBI:132124"/>
    </reaction>
</comment>
<dbReference type="InterPro" id="IPR039428">
    <property type="entry name" value="NUOK/Mnh_C1-like"/>
</dbReference>
<evidence type="ECO:0000256" key="8">
    <source>
        <dbReference type="ARBA" id="ARBA00022989"/>
    </source>
</evidence>
<feature type="transmembrane region" description="Helical" evidence="10">
    <location>
        <begin position="17"/>
        <end position="34"/>
    </location>
</feature>
<dbReference type="FunFam" id="1.10.287.3510:FF:000001">
    <property type="entry name" value="NADH-quinone oxidoreductase subunit K"/>
    <property type="match status" value="1"/>
</dbReference>
<feature type="transmembrane region" description="Helical" evidence="10">
    <location>
        <begin position="39"/>
        <end position="60"/>
    </location>
</feature>
<evidence type="ECO:0000313" key="12">
    <source>
        <dbReference type="Proteomes" id="UP000008718"/>
    </source>
</evidence>
<dbReference type="GO" id="GO:0048038">
    <property type="term" value="F:quinone binding"/>
    <property type="evidence" value="ECO:0007669"/>
    <property type="project" value="UniProtKB-KW"/>
</dbReference>
<evidence type="ECO:0000256" key="10">
    <source>
        <dbReference type="HAMAP-Rule" id="MF_01456"/>
    </source>
</evidence>
<dbReference type="HOGENOM" id="CLU_144724_1_1_10"/>
<dbReference type="GO" id="GO:0030964">
    <property type="term" value="C:NADH dehydrogenase complex"/>
    <property type="evidence" value="ECO:0007669"/>
    <property type="project" value="TreeGrafter"/>
</dbReference>
<name>E4T1C6_PALPW</name>
<keyword evidence="12" id="KW-1185">Reference proteome</keyword>
<keyword evidence="4 10" id="KW-0813">Transport</keyword>
<keyword evidence="10" id="KW-0997">Cell inner membrane</keyword>
<evidence type="ECO:0000313" key="11">
    <source>
        <dbReference type="EMBL" id="ADQ78520.1"/>
    </source>
</evidence>
<dbReference type="Pfam" id="PF00420">
    <property type="entry name" value="Oxidored_q2"/>
    <property type="match status" value="1"/>
</dbReference>
<evidence type="ECO:0000256" key="5">
    <source>
        <dbReference type="ARBA" id="ARBA00022692"/>
    </source>
</evidence>
<dbReference type="PANTHER" id="PTHR11434">
    <property type="entry name" value="NADH-UBIQUINONE OXIDOREDUCTASE SUBUNIT ND4L"/>
    <property type="match status" value="1"/>
</dbReference>
<dbReference type="Gene3D" id="1.10.287.3510">
    <property type="match status" value="1"/>
</dbReference>
<evidence type="ECO:0000256" key="1">
    <source>
        <dbReference type="ARBA" id="ARBA00002378"/>
    </source>
</evidence>
<keyword evidence="10" id="KW-0520">NAD</keyword>
<gene>
    <name evidence="10" type="primary">nuoK</name>
    <name evidence="11" type="ordered locus">Palpr_0359</name>
</gene>
<organism evidence="11 12">
    <name type="scientific">Paludibacter propionicigenes (strain DSM 17365 / JCM 13257 / WB4)</name>
    <dbReference type="NCBI Taxonomy" id="694427"/>
    <lineage>
        <taxon>Bacteria</taxon>
        <taxon>Pseudomonadati</taxon>
        <taxon>Bacteroidota</taxon>
        <taxon>Bacteroidia</taxon>
        <taxon>Bacteroidales</taxon>
        <taxon>Paludibacteraceae</taxon>
        <taxon>Paludibacter</taxon>
    </lineage>
</organism>
<comment type="similarity">
    <text evidence="3 10">Belongs to the complex I subunit 4L family.</text>
</comment>
<comment type="subunit">
    <text evidence="10">NDH-1 is composed of 14 different subunits. Subunits NuoA, H, J, K, L, M, N constitute the membrane sector of the complex.</text>
</comment>
<evidence type="ECO:0000256" key="9">
    <source>
        <dbReference type="ARBA" id="ARBA00023136"/>
    </source>
</evidence>
<dbReference type="AlphaFoldDB" id="E4T1C6"/>
<accession>E4T1C6</accession>
<dbReference type="EC" id="7.1.1.-" evidence="10"/>
<comment type="subcellular location">
    <subcellularLocation>
        <location evidence="10">Cell inner membrane</location>
        <topology evidence="10">Multi-pass membrane protein</topology>
    </subcellularLocation>
    <subcellularLocation>
        <location evidence="2">Membrane</location>
        <topology evidence="2">Multi-pass membrane protein</topology>
    </subcellularLocation>
</comment>
<keyword evidence="5 10" id="KW-0812">Transmembrane</keyword>
<reference key="1">
    <citation type="submission" date="2010-11" db="EMBL/GenBank/DDBJ databases">
        <title>The complete genome of Paludibacter propionicigenes DSM 17365.</title>
        <authorList>
            <consortium name="US DOE Joint Genome Institute (JGI-PGF)"/>
            <person name="Lucas S."/>
            <person name="Copeland A."/>
            <person name="Lapidus A."/>
            <person name="Bruce D."/>
            <person name="Goodwin L."/>
            <person name="Pitluck S."/>
            <person name="Kyrpides N."/>
            <person name="Mavromatis K."/>
            <person name="Ivanova N."/>
            <person name="Munk A.C."/>
            <person name="Brettin T."/>
            <person name="Detter J.C."/>
            <person name="Han C."/>
            <person name="Tapia R."/>
            <person name="Land M."/>
            <person name="Hauser L."/>
            <person name="Markowitz V."/>
            <person name="Cheng J.-F."/>
            <person name="Hugenholtz P."/>
            <person name="Woyke T."/>
            <person name="Wu D."/>
            <person name="Gronow S."/>
            <person name="Wellnitz S."/>
            <person name="Brambilla E."/>
            <person name="Klenk H.-P."/>
            <person name="Eisen J.A."/>
        </authorList>
    </citation>
    <scope>NUCLEOTIDE SEQUENCE</scope>
    <source>
        <strain>WB4</strain>
    </source>
</reference>
<proteinExistence type="inferred from homology"/>
<dbReference type="STRING" id="694427.Palpr_0359"/>
<dbReference type="KEGG" id="ppn:Palpr_0359"/>
<dbReference type="eggNOG" id="COG0713">
    <property type="taxonomic scope" value="Bacteria"/>
</dbReference>
<dbReference type="OrthoDB" id="9810120at2"/>
<sequence>MGDLLTNLFTGSVPMEAYLAVSLIMFFSGVYGFLTRRSLLMILISIELMLNAADINFVVFNRYLYPGQLEGFYFTLFTIAIAACETAVAIAIIINIYRNLTSVEVGTLDQMKE</sequence>
<dbReference type="PANTHER" id="PTHR11434:SF16">
    <property type="entry name" value="NADH-UBIQUINONE OXIDOREDUCTASE CHAIN 4L"/>
    <property type="match status" value="1"/>
</dbReference>
<dbReference type="GO" id="GO:0042773">
    <property type="term" value="P:ATP synthesis coupled electron transport"/>
    <property type="evidence" value="ECO:0007669"/>
    <property type="project" value="InterPro"/>
</dbReference>
<comment type="function">
    <text evidence="1">NDH-1 shuttles electrons from NADH, via FMN and iron-sulfur (Fe-S) centers, to quinones in the respiratory chain. The immediate electron acceptor for the enzyme in this species is believed to be ubiquinone. Couples the redox reaction to proton translocation (for every two electrons transferred, four hydrogen ions are translocated across the cytoplasmic membrane), and thus conserves the redox energy in a proton gradient.</text>
</comment>
<protein>
    <recommendedName>
        <fullName evidence="10">NADH-quinone oxidoreductase subunit K</fullName>
        <ecNumber evidence="10">7.1.1.-</ecNumber>
    </recommendedName>
    <alternativeName>
        <fullName evidence="10">NADH dehydrogenase I subunit K</fullName>
    </alternativeName>
    <alternativeName>
        <fullName evidence="10">NDH-1 subunit K</fullName>
    </alternativeName>
</protein>
<keyword evidence="6 10" id="KW-0874">Quinone</keyword>
<evidence type="ECO:0000256" key="6">
    <source>
        <dbReference type="ARBA" id="ARBA00022719"/>
    </source>
</evidence>
<keyword evidence="8 10" id="KW-1133">Transmembrane helix</keyword>
<keyword evidence="10" id="KW-1003">Cell membrane</keyword>
<dbReference type="Proteomes" id="UP000008718">
    <property type="component" value="Chromosome"/>
</dbReference>
<evidence type="ECO:0000256" key="3">
    <source>
        <dbReference type="ARBA" id="ARBA00010519"/>
    </source>
</evidence>
<feature type="transmembrane region" description="Helical" evidence="10">
    <location>
        <begin position="72"/>
        <end position="94"/>
    </location>
</feature>
<keyword evidence="11" id="KW-0560">Oxidoreductase</keyword>
<keyword evidence="9 10" id="KW-0472">Membrane</keyword>
<evidence type="ECO:0000256" key="4">
    <source>
        <dbReference type="ARBA" id="ARBA00022448"/>
    </source>
</evidence>
<dbReference type="GO" id="GO:0005886">
    <property type="term" value="C:plasma membrane"/>
    <property type="evidence" value="ECO:0007669"/>
    <property type="project" value="UniProtKB-SubCell"/>
</dbReference>
<dbReference type="InterPro" id="IPR001133">
    <property type="entry name" value="NADH_UbQ_OxRdtase_chain4L/K"/>
</dbReference>
<dbReference type="NCBIfam" id="NF004320">
    <property type="entry name" value="PRK05715.1-2"/>
    <property type="match status" value="1"/>
</dbReference>
<dbReference type="GO" id="GO:0050136">
    <property type="term" value="F:NADH dehydrogenase (quinone) (non-electrogenic) activity"/>
    <property type="evidence" value="ECO:0007669"/>
    <property type="project" value="UniProtKB-UniRule"/>
</dbReference>
<evidence type="ECO:0000256" key="7">
    <source>
        <dbReference type="ARBA" id="ARBA00022967"/>
    </source>
</evidence>
<comment type="function">
    <text evidence="10">NDH-1 shuttles electrons from NADH, via FMN and iron-sulfur (Fe-S) centers, to quinones in the respiratory chain. The immediate electron acceptor for the enzyme in this species is believed to be a menaquinone. Couples the redox reaction to proton translocation (for every two electrons transferred, four hydrogen ions are translocated across the cytoplasmic membrane), and thus conserves the redox energy in a proton gradient.</text>
</comment>
<dbReference type="HAMAP" id="MF_01456">
    <property type="entry name" value="NDH1_NuoK"/>
    <property type="match status" value="1"/>
</dbReference>
<dbReference type="RefSeq" id="WP_013443889.1">
    <property type="nucleotide sequence ID" value="NC_014734.1"/>
</dbReference>
<dbReference type="EMBL" id="CP002345">
    <property type="protein sequence ID" value="ADQ78520.1"/>
    <property type="molecule type" value="Genomic_DNA"/>
</dbReference>
<keyword evidence="7 10" id="KW-1278">Translocase</keyword>
<reference evidence="11 12" key="2">
    <citation type="journal article" date="2011" name="Stand. Genomic Sci.">
        <title>Complete genome sequence of Paludibacter propionicigenes type strain (WB4).</title>
        <authorList>
            <person name="Gronow S."/>
            <person name="Munk C."/>
            <person name="Lapidus A."/>
            <person name="Nolan M."/>
            <person name="Lucas S."/>
            <person name="Hammon N."/>
            <person name="Deshpande S."/>
            <person name="Cheng J.F."/>
            <person name="Tapia R."/>
            <person name="Han C."/>
            <person name="Goodwin L."/>
            <person name="Pitluck S."/>
            <person name="Liolios K."/>
            <person name="Ivanova N."/>
            <person name="Mavromatis K."/>
            <person name="Mikhailova N."/>
            <person name="Pati A."/>
            <person name="Chen A."/>
            <person name="Palaniappan K."/>
            <person name="Land M."/>
            <person name="Hauser L."/>
            <person name="Chang Y.J."/>
            <person name="Jeffries C.D."/>
            <person name="Brambilla E."/>
            <person name="Rohde M."/>
            <person name="Goker M."/>
            <person name="Detter J.C."/>
            <person name="Woyke T."/>
            <person name="Bristow J."/>
            <person name="Eisen J.A."/>
            <person name="Markowitz V."/>
            <person name="Hugenholtz P."/>
            <person name="Kyrpides N.C."/>
            <person name="Klenk H.P."/>
        </authorList>
    </citation>
    <scope>NUCLEOTIDE SEQUENCE [LARGE SCALE GENOMIC DNA]</scope>
    <source>
        <strain evidence="12">DSM 17365 / JCM 13257 / WB4</strain>
    </source>
</reference>
<evidence type="ECO:0000256" key="2">
    <source>
        <dbReference type="ARBA" id="ARBA00004141"/>
    </source>
</evidence>